<evidence type="ECO:0000313" key="3">
    <source>
        <dbReference type="EMBL" id="PSR75479.1"/>
    </source>
</evidence>
<dbReference type="EMBL" id="KZ678760">
    <property type="protein sequence ID" value="PSR75479.1"/>
    <property type="molecule type" value="Genomic_DNA"/>
</dbReference>
<organism evidence="3 4">
    <name type="scientific">Coniella lustricola</name>
    <dbReference type="NCBI Taxonomy" id="2025994"/>
    <lineage>
        <taxon>Eukaryota</taxon>
        <taxon>Fungi</taxon>
        <taxon>Dikarya</taxon>
        <taxon>Ascomycota</taxon>
        <taxon>Pezizomycotina</taxon>
        <taxon>Sordariomycetes</taxon>
        <taxon>Sordariomycetidae</taxon>
        <taxon>Diaporthales</taxon>
        <taxon>Schizoparmaceae</taxon>
        <taxon>Coniella</taxon>
    </lineage>
</organism>
<proteinExistence type="predicted"/>
<dbReference type="InterPro" id="IPR041679">
    <property type="entry name" value="DNA2/NAM7-like_C"/>
</dbReference>
<dbReference type="InParanoid" id="A0A2T2ZSW0"/>
<protein>
    <recommendedName>
        <fullName evidence="2">DNA2/NAM7 helicase-like C-terminal domain-containing protein</fullName>
    </recommendedName>
</protein>
<evidence type="ECO:0000256" key="1">
    <source>
        <dbReference type="SAM" id="MobiDB-lite"/>
    </source>
</evidence>
<sequence length="258" mass="28659">MPFVDHTLDGEQKKAVESILLRKYGTLLFLISGPPGTGNTKTLAVEAVQGLEFGVVILCATCTTEQFVRHDRHDRRMARGLLRMSGALNVALTRAKYGLAVVDYCELLLGADPNRKAFFEFSGRNGLVARTADAGKVGENGGLQGLPTGSGEEEGTRAKQPDPSRDEPDMVNGDDQLRKLVPHYHNDDEGRLFVHPGVRYGNCMAWYSTALKPVKVIKIGKKVHRSFIKGSLRAREKDEPEKESMVLYGNQERKKNWY</sequence>
<dbReference type="Pfam" id="PF13087">
    <property type="entry name" value="AAA_12"/>
    <property type="match status" value="1"/>
</dbReference>
<dbReference type="AlphaFoldDB" id="A0A2T2ZSW0"/>
<evidence type="ECO:0000259" key="2">
    <source>
        <dbReference type="Pfam" id="PF13087"/>
    </source>
</evidence>
<dbReference type="InterPro" id="IPR027417">
    <property type="entry name" value="P-loop_NTPase"/>
</dbReference>
<dbReference type="SUPFAM" id="SSF52540">
    <property type="entry name" value="P-loop containing nucleoside triphosphate hydrolases"/>
    <property type="match status" value="1"/>
</dbReference>
<feature type="domain" description="DNA2/NAM7 helicase-like C-terminal" evidence="2">
    <location>
        <begin position="41"/>
        <end position="102"/>
    </location>
</feature>
<feature type="region of interest" description="Disordered" evidence="1">
    <location>
        <begin position="238"/>
        <end position="258"/>
    </location>
</feature>
<name>A0A2T2ZSW0_9PEZI</name>
<feature type="compositionally biased region" description="Basic and acidic residues" evidence="1">
    <location>
        <begin position="154"/>
        <end position="168"/>
    </location>
</feature>
<feature type="region of interest" description="Disordered" evidence="1">
    <location>
        <begin position="138"/>
        <end position="172"/>
    </location>
</feature>
<dbReference type="STRING" id="2025994.A0A2T2ZSW0"/>
<dbReference type="OrthoDB" id="6513042at2759"/>
<gene>
    <name evidence="3" type="ORF">BD289DRAFT_487101</name>
</gene>
<reference evidence="3 4" key="1">
    <citation type="journal article" date="2018" name="Mycol. Prog.">
        <title>Coniella lustricola, a new species from submerged detritus.</title>
        <authorList>
            <person name="Raudabaugh D.B."/>
            <person name="Iturriaga T."/>
            <person name="Carver A."/>
            <person name="Mondo S."/>
            <person name="Pangilinan J."/>
            <person name="Lipzen A."/>
            <person name="He G."/>
            <person name="Amirebrahimi M."/>
            <person name="Grigoriev I.V."/>
            <person name="Miller A.N."/>
        </authorList>
    </citation>
    <scope>NUCLEOTIDE SEQUENCE [LARGE SCALE GENOMIC DNA]</scope>
    <source>
        <strain evidence="3 4">B22-T-1</strain>
    </source>
</reference>
<accession>A0A2T2ZSW0</accession>
<dbReference type="Gene3D" id="3.40.50.300">
    <property type="entry name" value="P-loop containing nucleotide triphosphate hydrolases"/>
    <property type="match status" value="1"/>
</dbReference>
<evidence type="ECO:0000313" key="4">
    <source>
        <dbReference type="Proteomes" id="UP000241462"/>
    </source>
</evidence>
<dbReference type="Proteomes" id="UP000241462">
    <property type="component" value="Unassembled WGS sequence"/>
</dbReference>
<keyword evidence="4" id="KW-1185">Reference proteome</keyword>